<comment type="caution">
    <text evidence="9">The sequence shown here is derived from an EMBL/GenBank/DDBJ whole genome shotgun (WGS) entry which is preliminary data.</text>
</comment>
<dbReference type="InterPro" id="IPR005900">
    <property type="entry name" value="6-phosphogluconolactonase_DevB"/>
</dbReference>
<accession>A0ABT2G6Y7</accession>
<organism evidence="9 10">
    <name type="scientific">Algoriphagus limi</name>
    <dbReference type="NCBI Taxonomy" id="2975273"/>
    <lineage>
        <taxon>Bacteria</taxon>
        <taxon>Pseudomonadati</taxon>
        <taxon>Bacteroidota</taxon>
        <taxon>Cytophagia</taxon>
        <taxon>Cytophagales</taxon>
        <taxon>Cyclobacteriaceae</taxon>
        <taxon>Algoriphagus</taxon>
    </lineage>
</organism>
<evidence type="ECO:0000256" key="4">
    <source>
        <dbReference type="ARBA" id="ARBA00010662"/>
    </source>
</evidence>
<evidence type="ECO:0000313" key="10">
    <source>
        <dbReference type="Proteomes" id="UP001206788"/>
    </source>
</evidence>
<keyword evidence="10" id="KW-1185">Reference proteome</keyword>
<dbReference type="RefSeq" id="WP_259414714.1">
    <property type="nucleotide sequence ID" value="NZ_JANWGH010000002.1"/>
</dbReference>
<comment type="similarity">
    <text evidence="4 7">Belongs to the glucosamine/galactosamine-6-phosphate isomerase family. 6-phosphogluconolactonase subfamily.</text>
</comment>
<dbReference type="InterPro" id="IPR039104">
    <property type="entry name" value="6PGL"/>
</dbReference>
<evidence type="ECO:0000256" key="3">
    <source>
        <dbReference type="ARBA" id="ARBA00004961"/>
    </source>
</evidence>
<sequence length="236" mass="26167">METRIFESKESVAKAFCEYLVDLIASKSKAHIALSGGSTPKIVFDELAAHYSDQIEWNKVFLYWGDERCVEPTDSESNYKMTRDHLLSKVRIPEVNIFRIQGESNPESEAVRYGRVLDEQLSMVGGLPQFDLVILGMGDDGHTASIFPDSISKWDEPTNCVAVAHPVSGQIRVSLTGRIINHAKEVAFLVTGKGKAEKVQEILQNQPSAKAYPASLVQPESGKLIWFLDQEAASLL</sequence>
<comment type="pathway">
    <text evidence="3 7">Carbohydrate degradation; pentose phosphate pathway; D-ribulose 5-phosphate from D-glucose 6-phosphate (oxidative stage): step 2/3.</text>
</comment>
<evidence type="ECO:0000256" key="6">
    <source>
        <dbReference type="ARBA" id="ARBA00020337"/>
    </source>
</evidence>
<dbReference type="CDD" id="cd01400">
    <property type="entry name" value="6PGL"/>
    <property type="match status" value="1"/>
</dbReference>
<evidence type="ECO:0000256" key="1">
    <source>
        <dbReference type="ARBA" id="ARBA00000832"/>
    </source>
</evidence>
<dbReference type="PANTHER" id="PTHR11054:SF0">
    <property type="entry name" value="6-PHOSPHOGLUCONOLACTONASE"/>
    <property type="match status" value="1"/>
</dbReference>
<dbReference type="InterPro" id="IPR037171">
    <property type="entry name" value="NagB/RpiA_transferase-like"/>
</dbReference>
<evidence type="ECO:0000259" key="8">
    <source>
        <dbReference type="Pfam" id="PF01182"/>
    </source>
</evidence>
<gene>
    <name evidence="7 9" type="primary">pgl</name>
    <name evidence="9" type="ORF">NY014_11425</name>
</gene>
<dbReference type="SUPFAM" id="SSF100950">
    <property type="entry name" value="NagB/RpiA/CoA transferase-like"/>
    <property type="match status" value="1"/>
</dbReference>
<evidence type="ECO:0000313" key="9">
    <source>
        <dbReference type="EMBL" id="MCS5491045.1"/>
    </source>
</evidence>
<protein>
    <recommendedName>
        <fullName evidence="6 7">6-phosphogluconolactonase</fullName>
        <shortName evidence="7">6PGL</shortName>
        <ecNumber evidence="5 7">3.1.1.31</ecNumber>
    </recommendedName>
</protein>
<comment type="catalytic activity">
    <reaction evidence="1 7">
        <text>6-phospho-D-glucono-1,5-lactone + H2O = 6-phospho-D-gluconate + H(+)</text>
        <dbReference type="Rhea" id="RHEA:12556"/>
        <dbReference type="ChEBI" id="CHEBI:15377"/>
        <dbReference type="ChEBI" id="CHEBI:15378"/>
        <dbReference type="ChEBI" id="CHEBI:57955"/>
        <dbReference type="ChEBI" id="CHEBI:58759"/>
        <dbReference type="EC" id="3.1.1.31"/>
    </reaction>
</comment>
<comment type="function">
    <text evidence="2 7">Hydrolysis of 6-phosphogluconolactone to 6-phosphogluconate.</text>
</comment>
<dbReference type="EMBL" id="JANWGH010000002">
    <property type="protein sequence ID" value="MCS5491045.1"/>
    <property type="molecule type" value="Genomic_DNA"/>
</dbReference>
<evidence type="ECO:0000256" key="7">
    <source>
        <dbReference type="RuleBase" id="RU365095"/>
    </source>
</evidence>
<evidence type="ECO:0000256" key="2">
    <source>
        <dbReference type="ARBA" id="ARBA00002681"/>
    </source>
</evidence>
<dbReference type="Pfam" id="PF01182">
    <property type="entry name" value="Glucosamine_iso"/>
    <property type="match status" value="1"/>
</dbReference>
<dbReference type="InterPro" id="IPR006148">
    <property type="entry name" value="Glc/Gal-6P_isomerase"/>
</dbReference>
<name>A0ABT2G6Y7_9BACT</name>
<dbReference type="EC" id="3.1.1.31" evidence="5 7"/>
<dbReference type="Gene3D" id="3.40.50.1360">
    <property type="match status" value="1"/>
</dbReference>
<dbReference type="NCBIfam" id="TIGR01198">
    <property type="entry name" value="pgl"/>
    <property type="match status" value="1"/>
</dbReference>
<dbReference type="GO" id="GO:0017057">
    <property type="term" value="F:6-phosphogluconolactonase activity"/>
    <property type="evidence" value="ECO:0007669"/>
    <property type="project" value="UniProtKB-EC"/>
</dbReference>
<proteinExistence type="inferred from homology"/>
<keyword evidence="7 9" id="KW-0378">Hydrolase</keyword>
<reference evidence="9 10" key="1">
    <citation type="submission" date="2022-08" db="EMBL/GenBank/DDBJ databases">
        <title>Algoriphagus sp. CAU 1643 isolated from mud.</title>
        <authorList>
            <person name="Kim W."/>
        </authorList>
    </citation>
    <scope>NUCLEOTIDE SEQUENCE [LARGE SCALE GENOMIC DNA]</scope>
    <source>
        <strain evidence="9 10">CAU 1643</strain>
    </source>
</reference>
<feature type="domain" description="Glucosamine/galactosamine-6-phosphate isomerase" evidence="8">
    <location>
        <begin position="10"/>
        <end position="226"/>
    </location>
</feature>
<dbReference type="PANTHER" id="PTHR11054">
    <property type="entry name" value="6-PHOSPHOGLUCONOLACTONASE"/>
    <property type="match status" value="1"/>
</dbReference>
<dbReference type="Proteomes" id="UP001206788">
    <property type="component" value="Unassembled WGS sequence"/>
</dbReference>
<evidence type="ECO:0000256" key="5">
    <source>
        <dbReference type="ARBA" id="ARBA00013198"/>
    </source>
</evidence>